<keyword evidence="3" id="KW-1185">Reference proteome</keyword>
<evidence type="ECO:0000313" key="3">
    <source>
        <dbReference type="Proteomes" id="UP000636010"/>
    </source>
</evidence>
<feature type="chain" id="PRO_5045157839" description="VCBS repeat-containing protein" evidence="1">
    <location>
        <begin position="22"/>
        <end position="180"/>
    </location>
</feature>
<sequence>MKHLTLIFAISLFLISNYGFGQDDQGENYIKSSLPQWLFENNILNGLILNQGYKIDNRLNPLNLQADFNGDGKLDIAVPIMEIKTGKVGFAIIHRKSNEVHILGAGTKVKNGVSDDMSYIDLWKVNVEKVNEAGLGENTGTGEKGELILENPSLQIEKSEVGGGQIYWDGNEYAYFHQTC</sequence>
<name>A0ABQ1LJ11_9BACT</name>
<organism evidence="2 3">
    <name type="scientific">Marivirga lumbricoides</name>
    <dbReference type="NCBI Taxonomy" id="1046115"/>
    <lineage>
        <taxon>Bacteria</taxon>
        <taxon>Pseudomonadati</taxon>
        <taxon>Bacteroidota</taxon>
        <taxon>Cytophagia</taxon>
        <taxon>Cytophagales</taxon>
        <taxon>Marivirgaceae</taxon>
        <taxon>Marivirga</taxon>
    </lineage>
</organism>
<dbReference type="Proteomes" id="UP000636010">
    <property type="component" value="Unassembled WGS sequence"/>
</dbReference>
<evidence type="ECO:0000256" key="1">
    <source>
        <dbReference type="SAM" id="SignalP"/>
    </source>
</evidence>
<proteinExistence type="predicted"/>
<evidence type="ECO:0008006" key="4">
    <source>
        <dbReference type="Google" id="ProtNLM"/>
    </source>
</evidence>
<accession>A0ABQ1LJ11</accession>
<gene>
    <name evidence="2" type="ORF">GCM10011506_08220</name>
</gene>
<reference evidence="3" key="1">
    <citation type="journal article" date="2019" name="Int. J. Syst. Evol. Microbiol.">
        <title>The Global Catalogue of Microorganisms (GCM) 10K type strain sequencing project: providing services to taxonomists for standard genome sequencing and annotation.</title>
        <authorList>
            <consortium name="The Broad Institute Genomics Platform"/>
            <consortium name="The Broad Institute Genome Sequencing Center for Infectious Disease"/>
            <person name="Wu L."/>
            <person name="Ma J."/>
        </authorList>
    </citation>
    <scope>NUCLEOTIDE SEQUENCE [LARGE SCALE GENOMIC DNA]</scope>
    <source>
        <strain evidence="3">CGMCC 1.10832</strain>
    </source>
</reference>
<evidence type="ECO:0000313" key="2">
    <source>
        <dbReference type="EMBL" id="GGC25306.1"/>
    </source>
</evidence>
<dbReference type="RefSeq" id="WP_188460541.1">
    <property type="nucleotide sequence ID" value="NZ_BAABHU010000002.1"/>
</dbReference>
<comment type="caution">
    <text evidence="2">The sequence shown here is derived from an EMBL/GenBank/DDBJ whole genome shotgun (WGS) entry which is preliminary data.</text>
</comment>
<dbReference type="EMBL" id="BMEC01000002">
    <property type="protein sequence ID" value="GGC25306.1"/>
    <property type="molecule type" value="Genomic_DNA"/>
</dbReference>
<keyword evidence="1" id="KW-0732">Signal</keyword>
<feature type="signal peptide" evidence="1">
    <location>
        <begin position="1"/>
        <end position="21"/>
    </location>
</feature>
<protein>
    <recommendedName>
        <fullName evidence="4">VCBS repeat-containing protein</fullName>
    </recommendedName>
</protein>